<evidence type="ECO:0000313" key="1">
    <source>
        <dbReference type="EMBL" id="OLP73180.1"/>
    </source>
</evidence>
<accession>A0A1Q9BRJ7</accession>
<organism evidence="1 2">
    <name type="scientific">Symbiodinium microadriaticum</name>
    <name type="common">Dinoflagellate</name>
    <name type="synonym">Zooxanthella microadriatica</name>
    <dbReference type="NCBI Taxonomy" id="2951"/>
    <lineage>
        <taxon>Eukaryota</taxon>
        <taxon>Sar</taxon>
        <taxon>Alveolata</taxon>
        <taxon>Dinophyceae</taxon>
        <taxon>Suessiales</taxon>
        <taxon>Symbiodiniaceae</taxon>
        <taxon>Symbiodinium</taxon>
    </lineage>
</organism>
<feature type="non-terminal residue" evidence="1">
    <location>
        <position position="1"/>
    </location>
</feature>
<dbReference type="EMBL" id="LSRX01006140">
    <property type="protein sequence ID" value="OLP73180.1"/>
    <property type="molecule type" value="Genomic_DNA"/>
</dbReference>
<name>A0A1Q9BRJ7_SYMMI</name>
<gene>
    <name evidence="1" type="ORF">AK812_SmicGene47683</name>
</gene>
<dbReference type="Proteomes" id="UP000186817">
    <property type="component" value="Unassembled WGS sequence"/>
</dbReference>
<protein>
    <submittedName>
        <fullName evidence="1">Uncharacterized protein</fullName>
    </submittedName>
</protein>
<sequence>AGHLAGWRLRDERRALPRLEKDMQVPGGLPGS</sequence>
<dbReference type="AlphaFoldDB" id="A0A1Q9BRJ7"/>
<proteinExistence type="predicted"/>
<comment type="caution">
    <text evidence="1">The sequence shown here is derived from an EMBL/GenBank/DDBJ whole genome shotgun (WGS) entry which is preliminary data.</text>
</comment>
<evidence type="ECO:0000313" key="2">
    <source>
        <dbReference type="Proteomes" id="UP000186817"/>
    </source>
</evidence>
<keyword evidence="2" id="KW-1185">Reference proteome</keyword>
<reference evidence="1 2" key="1">
    <citation type="submission" date="2016-02" db="EMBL/GenBank/DDBJ databases">
        <title>Genome analysis of coral dinoflagellate symbionts highlights evolutionary adaptations to a symbiotic lifestyle.</title>
        <authorList>
            <person name="Aranda M."/>
            <person name="Li Y."/>
            <person name="Liew Y.J."/>
            <person name="Baumgarten S."/>
            <person name="Simakov O."/>
            <person name="Wilson M."/>
            <person name="Piel J."/>
            <person name="Ashoor H."/>
            <person name="Bougouffa S."/>
            <person name="Bajic V.B."/>
            <person name="Ryu T."/>
            <person name="Ravasi T."/>
            <person name="Bayer T."/>
            <person name="Micklem G."/>
            <person name="Kim H."/>
            <person name="Bhak J."/>
            <person name="Lajeunesse T.C."/>
            <person name="Voolstra C.R."/>
        </authorList>
    </citation>
    <scope>NUCLEOTIDE SEQUENCE [LARGE SCALE GENOMIC DNA]</scope>
    <source>
        <strain evidence="1 2">CCMP2467</strain>
    </source>
</reference>